<reference evidence="2 3" key="1">
    <citation type="submission" date="2016-11" db="EMBL/GenBank/DDBJ databases">
        <title>Whole genomes of Flavobacteriaceae.</title>
        <authorList>
            <person name="Stine C."/>
            <person name="Li C."/>
            <person name="Tadesse D."/>
        </authorList>
    </citation>
    <scope>NUCLEOTIDE SEQUENCE [LARGE SCALE GENOMIC DNA]</scope>
    <source>
        <strain evidence="2 3">ATCC 51468</strain>
    </source>
</reference>
<sequence length="253" mass="30632">MKIFNITHKAIPYLNNDLYQSFQVNSGVNPIIFEGIYQDNTLDNIASQNDNFCELTACYWLWKNLNDDGYIGLCHYRRYFNFFPNKLSLKPSTQKRISAVNFEKHKIATTSTEEHKKIITNDLKSYDIIMPRARKMKITITEDYELFHRKSDWDKTKEIIIQKYPEYEKSIEKYLDNNNKFYECNMMITSKKIWDEYHSWLFDVLFELQKNITLPEDDYQKRIFGFISERLLNLYVLHHQYKIKEYPLLFIND</sequence>
<dbReference type="Proteomes" id="UP000198302">
    <property type="component" value="Unassembled WGS sequence"/>
</dbReference>
<protein>
    <recommendedName>
        <fullName evidence="1">DUF4422 domain-containing protein</fullName>
    </recommendedName>
</protein>
<accession>A0ABX4C8P9</accession>
<dbReference type="Pfam" id="PF14393">
    <property type="entry name" value="DUF4422"/>
    <property type="match status" value="1"/>
</dbReference>
<proteinExistence type="predicted"/>
<dbReference type="RefSeq" id="WP_052480153.1">
    <property type="nucleotide sequence ID" value="NZ_JPRK01000009.1"/>
</dbReference>
<comment type="caution">
    <text evidence="2">The sequence shown here is derived from an EMBL/GenBank/DDBJ whole genome shotgun (WGS) entry which is preliminary data.</text>
</comment>
<evidence type="ECO:0000313" key="3">
    <source>
        <dbReference type="Proteomes" id="UP000198302"/>
    </source>
</evidence>
<gene>
    <name evidence="2" type="ORF">B0A73_06855</name>
</gene>
<evidence type="ECO:0000259" key="1">
    <source>
        <dbReference type="Pfam" id="PF14393"/>
    </source>
</evidence>
<evidence type="ECO:0000313" key="2">
    <source>
        <dbReference type="EMBL" id="OXA89290.1"/>
    </source>
</evidence>
<dbReference type="InterPro" id="IPR025536">
    <property type="entry name" value="DUF4422"/>
</dbReference>
<organism evidence="2 3">
    <name type="scientific">Flavobacterium hibernum</name>
    <dbReference type="NCBI Taxonomy" id="37752"/>
    <lineage>
        <taxon>Bacteria</taxon>
        <taxon>Pseudomonadati</taxon>
        <taxon>Bacteroidota</taxon>
        <taxon>Flavobacteriia</taxon>
        <taxon>Flavobacteriales</taxon>
        <taxon>Flavobacteriaceae</taxon>
        <taxon>Flavobacterium</taxon>
    </lineage>
</organism>
<feature type="domain" description="DUF4422" evidence="1">
    <location>
        <begin position="2"/>
        <end position="239"/>
    </location>
</feature>
<keyword evidence="3" id="KW-1185">Reference proteome</keyword>
<name>A0ABX4C8P9_9FLAO</name>
<dbReference type="EMBL" id="MUGX01000009">
    <property type="protein sequence ID" value="OXA89290.1"/>
    <property type="molecule type" value="Genomic_DNA"/>
</dbReference>